<evidence type="ECO:0000313" key="3">
    <source>
        <dbReference type="Proteomes" id="UP000076715"/>
    </source>
</evidence>
<keyword evidence="3" id="KW-1185">Reference proteome</keyword>
<feature type="transmembrane region" description="Helical" evidence="1">
    <location>
        <begin position="173"/>
        <end position="191"/>
    </location>
</feature>
<evidence type="ECO:0008006" key="4">
    <source>
        <dbReference type="Google" id="ProtNLM"/>
    </source>
</evidence>
<feature type="transmembrane region" description="Helical" evidence="1">
    <location>
        <begin position="197"/>
        <end position="219"/>
    </location>
</feature>
<feature type="transmembrane region" description="Helical" evidence="1">
    <location>
        <begin position="53"/>
        <end position="74"/>
    </location>
</feature>
<dbReference type="InterPro" id="IPR025495">
    <property type="entry name" value="DUF4386"/>
</dbReference>
<proteinExistence type="predicted"/>
<feature type="transmembrane region" description="Helical" evidence="1">
    <location>
        <begin position="138"/>
        <end position="161"/>
    </location>
</feature>
<name>A0A162CVE5_9FLAO</name>
<reference evidence="2 3" key="1">
    <citation type="submission" date="2016-01" db="EMBL/GenBank/DDBJ databases">
        <title>The draft genome sequence of Aquimarina sp. RZW4-3-2.</title>
        <authorList>
            <person name="Wang Y."/>
        </authorList>
    </citation>
    <scope>NUCLEOTIDE SEQUENCE [LARGE SCALE GENOMIC DNA]</scope>
    <source>
        <strain evidence="2 3">RZW4-3-2</strain>
    </source>
</reference>
<keyword evidence="1" id="KW-0472">Membrane</keyword>
<dbReference type="AlphaFoldDB" id="A0A162CVE5"/>
<dbReference type="Proteomes" id="UP000076715">
    <property type="component" value="Unassembled WGS sequence"/>
</dbReference>
<protein>
    <recommendedName>
        <fullName evidence="4">DUF4386 domain-containing protein</fullName>
    </recommendedName>
</protein>
<dbReference type="EMBL" id="LQRT01000003">
    <property type="protein sequence ID" value="KZS41639.1"/>
    <property type="molecule type" value="Genomic_DNA"/>
</dbReference>
<evidence type="ECO:0000313" key="2">
    <source>
        <dbReference type="EMBL" id="KZS41639.1"/>
    </source>
</evidence>
<dbReference type="Pfam" id="PF14329">
    <property type="entry name" value="DUF4386"/>
    <property type="match status" value="1"/>
</dbReference>
<feature type="transmembrane region" description="Helical" evidence="1">
    <location>
        <begin position="86"/>
        <end position="109"/>
    </location>
</feature>
<dbReference type="RefSeq" id="WP_066311110.1">
    <property type="nucleotide sequence ID" value="NZ_LQRT01000003.1"/>
</dbReference>
<dbReference type="OrthoDB" id="1161162at2"/>
<keyword evidence="1" id="KW-0812">Transmembrane</keyword>
<organism evidence="2 3">
    <name type="scientific">Aquimarina aggregata</name>
    <dbReference type="NCBI Taxonomy" id="1642818"/>
    <lineage>
        <taxon>Bacteria</taxon>
        <taxon>Pseudomonadati</taxon>
        <taxon>Bacteroidota</taxon>
        <taxon>Flavobacteriia</taxon>
        <taxon>Flavobacteriales</taxon>
        <taxon>Flavobacteriaceae</taxon>
        <taxon>Aquimarina</taxon>
    </lineage>
</organism>
<comment type="caution">
    <text evidence="2">The sequence shown here is derived from an EMBL/GenBank/DDBJ whole genome shotgun (WGS) entry which is preliminary data.</text>
</comment>
<keyword evidence="1" id="KW-1133">Transmembrane helix</keyword>
<evidence type="ECO:0000256" key="1">
    <source>
        <dbReference type="SAM" id="Phobius"/>
    </source>
</evidence>
<accession>A0A162CVE5</accession>
<dbReference type="STRING" id="1642818.AWE51_19765"/>
<sequence length="228" mass="25466">MKLTKKSGRLLGLLFLASVITGGTGTALRNLTGVKTNSIDFLNHVLAHVSEMKLAIYTDILSSIIALGIAIFVFPYIKKYNQRLAISYFGIGLINFIVIIVSNIIHIALLSVSTDFANSGATVIETNYTVLANMLYDMYYWSHFLMLMFYSVGGSMLYYFLYKVKLIPTWLSIWGLLASAIVFMGGALQMADVTVSFLMFVQNGVFILSFIIWLLVFGFNTEKFNSYA</sequence>
<gene>
    <name evidence="2" type="ORF">AWE51_19765</name>
</gene>